<proteinExistence type="predicted"/>
<dbReference type="CDD" id="cd17536">
    <property type="entry name" value="REC_YesN-like"/>
    <property type="match status" value="1"/>
</dbReference>
<dbReference type="PROSITE" id="PS00041">
    <property type="entry name" value="HTH_ARAC_FAMILY_1"/>
    <property type="match status" value="1"/>
</dbReference>
<evidence type="ECO:0000313" key="8">
    <source>
        <dbReference type="Proteomes" id="UP001057877"/>
    </source>
</evidence>
<dbReference type="Gene3D" id="1.10.10.60">
    <property type="entry name" value="Homeodomain-like"/>
    <property type="match status" value="2"/>
</dbReference>
<feature type="domain" description="Response regulatory" evidence="6">
    <location>
        <begin position="2"/>
        <end position="119"/>
    </location>
</feature>
<accession>A0ABY5SCE3</accession>
<organism evidence="7 8">
    <name type="scientific">Paenibacillus spongiae</name>
    <dbReference type="NCBI Taxonomy" id="2909671"/>
    <lineage>
        <taxon>Bacteria</taxon>
        <taxon>Bacillati</taxon>
        <taxon>Bacillota</taxon>
        <taxon>Bacilli</taxon>
        <taxon>Bacillales</taxon>
        <taxon>Paenibacillaceae</taxon>
        <taxon>Paenibacillus</taxon>
    </lineage>
</organism>
<dbReference type="Pfam" id="PF12833">
    <property type="entry name" value="HTH_18"/>
    <property type="match status" value="1"/>
</dbReference>
<gene>
    <name evidence="7" type="ORF">L1F29_00635</name>
</gene>
<dbReference type="SMART" id="SM00342">
    <property type="entry name" value="HTH_ARAC"/>
    <property type="match status" value="1"/>
</dbReference>
<evidence type="ECO:0000259" key="5">
    <source>
        <dbReference type="PROSITE" id="PS01124"/>
    </source>
</evidence>
<evidence type="ECO:0000256" key="4">
    <source>
        <dbReference type="PROSITE-ProRule" id="PRU00169"/>
    </source>
</evidence>
<sequence length="538" mass="61877">MKVLIVDDEKHVRSAINLLADWDRFGIREVLEATDGEDAVTAILEHAPQIVLTDMRMPRKDGAALLTWLHDEMPRIKVIVISGYDDFELMRHVIRNGGMDYILKPVKADALNEALGKAADCWRKEEEERKRLTRRSIEVNEMKPHYADKLLTDLVTGQSRRELLNQLLEKFRLPAGPVSCSVAVLAVSQIDSKLLAKFHNQHQLLFFTLSNICNELLRSRGVAFRQLNSPGELVLLFWDDASGFSSVLRDINEGIYLTLHRRFHFGIALSHAFPSEVQRGYREASRAVEKRNLLAPGHFHPYQEEDGASSKRQPRLASFEEIFRLAALSGSREQIQAAVDNWLAGVKQLGLVSPEQLMQWDGEWDWMLLKWIEGEAVNAEHAEEREEAKAETIVPLPLNEKGMLSWENLKAEMIERLEAASKTLVQAHAKNHFFIQDIAKYVESHYLEDISLQDVAARFFLSREYVARKFKQEYGVTLLDYLSRIRIEKAKLLLHNPHLRITQVAEMVGYQDEKYFSRVFKKLEGINPGEYRKERILG</sequence>
<keyword evidence="3" id="KW-0804">Transcription</keyword>
<dbReference type="InterPro" id="IPR018062">
    <property type="entry name" value="HTH_AraC-typ_CS"/>
</dbReference>
<dbReference type="InterPro" id="IPR011006">
    <property type="entry name" value="CheY-like_superfamily"/>
</dbReference>
<keyword evidence="2" id="KW-0238">DNA-binding</keyword>
<dbReference type="SUPFAM" id="SSF52172">
    <property type="entry name" value="CheY-like"/>
    <property type="match status" value="1"/>
</dbReference>
<dbReference type="InterPro" id="IPR018060">
    <property type="entry name" value="HTH_AraC"/>
</dbReference>
<evidence type="ECO:0000256" key="2">
    <source>
        <dbReference type="ARBA" id="ARBA00023125"/>
    </source>
</evidence>
<dbReference type="PRINTS" id="PR00032">
    <property type="entry name" value="HTHARAC"/>
</dbReference>
<dbReference type="InterPro" id="IPR020449">
    <property type="entry name" value="Tscrpt_reg_AraC-type_HTH"/>
</dbReference>
<dbReference type="EMBL" id="CP091430">
    <property type="protein sequence ID" value="UVI30432.1"/>
    <property type="molecule type" value="Genomic_DNA"/>
</dbReference>
<dbReference type="InterPro" id="IPR001789">
    <property type="entry name" value="Sig_transdc_resp-reg_receiver"/>
</dbReference>
<feature type="domain" description="HTH araC/xylS-type" evidence="5">
    <location>
        <begin position="436"/>
        <end position="534"/>
    </location>
</feature>
<name>A0ABY5SCE3_9BACL</name>
<keyword evidence="4" id="KW-0597">Phosphoprotein</keyword>
<dbReference type="SUPFAM" id="SSF46689">
    <property type="entry name" value="Homeodomain-like"/>
    <property type="match status" value="2"/>
</dbReference>
<feature type="modified residue" description="4-aspartylphosphate" evidence="4">
    <location>
        <position position="54"/>
    </location>
</feature>
<dbReference type="Gene3D" id="3.40.50.2300">
    <property type="match status" value="1"/>
</dbReference>
<dbReference type="RefSeq" id="WP_258386496.1">
    <property type="nucleotide sequence ID" value="NZ_CP091430.1"/>
</dbReference>
<evidence type="ECO:0000259" key="6">
    <source>
        <dbReference type="PROSITE" id="PS50110"/>
    </source>
</evidence>
<dbReference type="SMART" id="SM00448">
    <property type="entry name" value="REC"/>
    <property type="match status" value="1"/>
</dbReference>
<dbReference type="PANTHER" id="PTHR43280">
    <property type="entry name" value="ARAC-FAMILY TRANSCRIPTIONAL REGULATOR"/>
    <property type="match status" value="1"/>
</dbReference>
<protein>
    <submittedName>
        <fullName evidence="7">Response regulator</fullName>
    </submittedName>
</protein>
<keyword evidence="1" id="KW-0805">Transcription regulation</keyword>
<dbReference type="Pfam" id="PF00072">
    <property type="entry name" value="Response_reg"/>
    <property type="match status" value="1"/>
</dbReference>
<dbReference type="PROSITE" id="PS50110">
    <property type="entry name" value="RESPONSE_REGULATORY"/>
    <property type="match status" value="1"/>
</dbReference>
<dbReference type="InterPro" id="IPR009057">
    <property type="entry name" value="Homeodomain-like_sf"/>
</dbReference>
<evidence type="ECO:0000256" key="1">
    <source>
        <dbReference type="ARBA" id="ARBA00023015"/>
    </source>
</evidence>
<evidence type="ECO:0000313" key="7">
    <source>
        <dbReference type="EMBL" id="UVI30432.1"/>
    </source>
</evidence>
<evidence type="ECO:0000256" key="3">
    <source>
        <dbReference type="ARBA" id="ARBA00023163"/>
    </source>
</evidence>
<dbReference type="PANTHER" id="PTHR43280:SF2">
    <property type="entry name" value="HTH-TYPE TRANSCRIPTIONAL REGULATOR EXSA"/>
    <property type="match status" value="1"/>
</dbReference>
<keyword evidence="8" id="KW-1185">Reference proteome</keyword>
<reference evidence="7" key="1">
    <citation type="submission" date="2022-01" db="EMBL/GenBank/DDBJ databases">
        <title>Paenibacillus spongiae sp. nov., isolated from marine sponge.</title>
        <authorList>
            <person name="Li Z."/>
            <person name="Zhang M."/>
        </authorList>
    </citation>
    <scope>NUCLEOTIDE SEQUENCE</scope>
    <source>
        <strain evidence="7">PHS-Z3</strain>
    </source>
</reference>
<dbReference type="Proteomes" id="UP001057877">
    <property type="component" value="Chromosome"/>
</dbReference>
<dbReference type="PROSITE" id="PS01124">
    <property type="entry name" value="HTH_ARAC_FAMILY_2"/>
    <property type="match status" value="1"/>
</dbReference>